<evidence type="ECO:0000313" key="1">
    <source>
        <dbReference type="EMBL" id="KAJ2976121.1"/>
    </source>
</evidence>
<dbReference type="EMBL" id="JANJQO010000619">
    <property type="protein sequence ID" value="KAJ2976121.1"/>
    <property type="molecule type" value="Genomic_DNA"/>
</dbReference>
<keyword evidence="2" id="KW-1185">Reference proteome</keyword>
<dbReference type="Proteomes" id="UP001143910">
    <property type="component" value="Unassembled WGS sequence"/>
</dbReference>
<protein>
    <submittedName>
        <fullName evidence="1">Uncharacterized protein</fullName>
    </submittedName>
</protein>
<proteinExistence type="predicted"/>
<gene>
    <name evidence="1" type="ORF">NQ176_g5132</name>
</gene>
<name>A0ACC1NCA2_9HYPO</name>
<comment type="caution">
    <text evidence="1">The sequence shown here is derived from an EMBL/GenBank/DDBJ whole genome shotgun (WGS) entry which is preliminary data.</text>
</comment>
<organism evidence="1 2">
    <name type="scientific">Zarea fungicola</name>
    <dbReference type="NCBI Taxonomy" id="93591"/>
    <lineage>
        <taxon>Eukaryota</taxon>
        <taxon>Fungi</taxon>
        <taxon>Dikarya</taxon>
        <taxon>Ascomycota</taxon>
        <taxon>Pezizomycotina</taxon>
        <taxon>Sordariomycetes</taxon>
        <taxon>Hypocreomycetidae</taxon>
        <taxon>Hypocreales</taxon>
        <taxon>Cordycipitaceae</taxon>
        <taxon>Zarea</taxon>
    </lineage>
</organism>
<reference evidence="1" key="1">
    <citation type="submission" date="2022-08" db="EMBL/GenBank/DDBJ databases">
        <title>Genome Sequence of Lecanicillium fungicola.</title>
        <authorList>
            <person name="Buettner E."/>
        </authorList>
    </citation>
    <scope>NUCLEOTIDE SEQUENCE</scope>
    <source>
        <strain evidence="1">Babe33</strain>
    </source>
</reference>
<sequence length="829" mass="92733">MSLKPLTAQGLEALCSEDQLQLLNAVDSLRSQGVSHYISLPQIIVCGDQSSGKSSVLESISGVSFPVKSNLSTRFPIELILRKTPANSVNISISPHRSRNESDRESLGRFNETLDDFKDLPDLIEKAKSAMGVMAMGRAFSNDILRIEVSGPDRPHLTIVDLPGLIHSENKHQSASDVQLIKDVVRSYMKESRSIILAVVSAKNDYANQVVLKLAQQADPRGARTLGVITKPDALIPGSGSEDMFLSLARNQDVEFRLGWHVVRNRDTEAEEWTFEQRDAQEQKFLSQGAWTGLPAASLGIVTLRDRLSKVLVQQIASELPNLIDEIANLSTQCQTQLGKLGQPRDTAHEQRKYLIEMSQSFQSLILAATQGTYNDPYFGDAMSVVGYQKRVRAVIQNLNREFAETMVSDGRRYTIVATKTKETKERRDLLTRDEYINKIVPIIQRSRGRELPGMFNPMIVSELFKELSSPWAEIAEQHIRKTCKAIRLSLWHLVTHIADSTTMSGIFTGLFDSKLTSLLQDSQRKLSELLQPHQSGHPITYNHYFTETLQQIRTERQMKRMSSLLMNFFGVDSIETEIRKHHSISLESLVEQLMDQPEPDMDRVAASEALDCLHAYYKVARKRFVDDVAVEVVEVFVNALKKIMDPVLIFSMTEPEVALIASETEQSRTTRKELEAKLKVLTSGASTCKEFAAIYFNTAEDEEVEVDRESESRSTTPSLGGSAVQDEIHTHGEDEDVHASDISSEEAVAVVEACAPEDDAPVAVAEASAPADDVFVCSELRPRVRKDKKKKKPKNPFERVPELEAEAEAEQKPEKAELVDWGWGKSLN</sequence>
<accession>A0ACC1NCA2</accession>
<evidence type="ECO:0000313" key="2">
    <source>
        <dbReference type="Proteomes" id="UP001143910"/>
    </source>
</evidence>